<name>A0A0F8YLJ1_9ZZZZ</name>
<feature type="non-terminal residue" evidence="3">
    <location>
        <position position="1"/>
    </location>
</feature>
<dbReference type="InterPro" id="IPR038973">
    <property type="entry name" value="MutL/Mlh/Pms-like"/>
</dbReference>
<dbReference type="InterPro" id="IPR014790">
    <property type="entry name" value="MutL_C"/>
</dbReference>
<dbReference type="InterPro" id="IPR042121">
    <property type="entry name" value="MutL_C_regsub"/>
</dbReference>
<evidence type="ECO:0000259" key="1">
    <source>
        <dbReference type="SMART" id="SM00853"/>
    </source>
</evidence>
<sequence length="308" mass="33770">VEEAYRGLLMVGRYPIAVLHLRLPLEEVDVNVHPTKAEVRFRDESAVFGAVQRAVRTALLETAPVAVATAAPTAPFDLSPQPSAAPLWEHARALDRRQAMPTGRQAEAGPGLSTPAETLPALRVIGQFGSTYVIAEGPDGMYLIDQHAAHERVLYERFCRQRLERAPEVQALLEPLALELSPPRRALLAEQEELLREHGFAVEPFGPDESGYLVRALPASLAGSDPRQAVASFLDMMLEEGEGDRRDRVAMSLACHGAIRAGKTLSQEEMRELVVQLEGSEAPNSCPHGRPTMIHMSAELLARQFGRR</sequence>
<organism evidence="3">
    <name type="scientific">marine sediment metagenome</name>
    <dbReference type="NCBI Taxonomy" id="412755"/>
    <lineage>
        <taxon>unclassified sequences</taxon>
        <taxon>metagenomes</taxon>
        <taxon>ecological metagenomes</taxon>
    </lineage>
</organism>
<dbReference type="GO" id="GO:0030983">
    <property type="term" value="F:mismatched DNA binding"/>
    <property type="evidence" value="ECO:0007669"/>
    <property type="project" value="InterPro"/>
</dbReference>
<evidence type="ECO:0000259" key="2">
    <source>
        <dbReference type="SMART" id="SM01340"/>
    </source>
</evidence>
<dbReference type="SMART" id="SM00853">
    <property type="entry name" value="MutL_C"/>
    <property type="match status" value="1"/>
</dbReference>
<dbReference type="SMART" id="SM01340">
    <property type="entry name" value="DNA_mis_repair"/>
    <property type="match status" value="1"/>
</dbReference>
<dbReference type="Gene3D" id="3.30.1540.20">
    <property type="entry name" value="MutL, C-terminal domain, dimerisation subdomain"/>
    <property type="match status" value="1"/>
</dbReference>
<dbReference type="PANTHER" id="PTHR10073">
    <property type="entry name" value="DNA MISMATCH REPAIR PROTEIN MLH, PMS, MUTL"/>
    <property type="match status" value="1"/>
</dbReference>
<dbReference type="InterPro" id="IPR037198">
    <property type="entry name" value="MutL_C_sf"/>
</dbReference>
<dbReference type="GO" id="GO:0016887">
    <property type="term" value="F:ATP hydrolysis activity"/>
    <property type="evidence" value="ECO:0007669"/>
    <property type="project" value="InterPro"/>
</dbReference>
<evidence type="ECO:0000313" key="3">
    <source>
        <dbReference type="EMBL" id="KKK55034.1"/>
    </source>
</evidence>
<dbReference type="GO" id="GO:0140664">
    <property type="term" value="F:ATP-dependent DNA damage sensor activity"/>
    <property type="evidence" value="ECO:0007669"/>
    <property type="project" value="InterPro"/>
</dbReference>
<accession>A0A0F8YLJ1</accession>
<dbReference type="GO" id="GO:0006298">
    <property type="term" value="P:mismatch repair"/>
    <property type="evidence" value="ECO:0007669"/>
    <property type="project" value="InterPro"/>
</dbReference>
<dbReference type="AlphaFoldDB" id="A0A0F8YLJ1"/>
<dbReference type="InterPro" id="IPR013507">
    <property type="entry name" value="DNA_mismatch_S5_2-like"/>
</dbReference>
<dbReference type="Gene3D" id="3.30.1370.100">
    <property type="entry name" value="MutL, C-terminal domain, regulatory subdomain"/>
    <property type="match status" value="1"/>
</dbReference>
<gene>
    <name evidence="3" type="ORF">LCGC14_3078650</name>
</gene>
<dbReference type="CDD" id="cd00782">
    <property type="entry name" value="MutL_Trans"/>
    <property type="match status" value="1"/>
</dbReference>
<dbReference type="InterPro" id="IPR014721">
    <property type="entry name" value="Ribsml_uS5_D2-typ_fold_subgr"/>
</dbReference>
<dbReference type="Gene3D" id="3.30.230.10">
    <property type="match status" value="1"/>
</dbReference>
<reference evidence="3" key="1">
    <citation type="journal article" date="2015" name="Nature">
        <title>Complex archaea that bridge the gap between prokaryotes and eukaryotes.</title>
        <authorList>
            <person name="Spang A."/>
            <person name="Saw J.H."/>
            <person name="Jorgensen S.L."/>
            <person name="Zaremba-Niedzwiedzka K."/>
            <person name="Martijn J."/>
            <person name="Lind A.E."/>
            <person name="van Eijk R."/>
            <person name="Schleper C."/>
            <person name="Guy L."/>
            <person name="Ettema T.J."/>
        </authorList>
    </citation>
    <scope>NUCLEOTIDE SEQUENCE</scope>
</reference>
<dbReference type="InterPro" id="IPR020568">
    <property type="entry name" value="Ribosomal_Su5_D2-typ_SF"/>
</dbReference>
<protein>
    <recommendedName>
        <fullName evidence="4">MutL C-terminal dimerisation domain-containing protein</fullName>
    </recommendedName>
</protein>
<dbReference type="Pfam" id="PF01119">
    <property type="entry name" value="DNA_mis_repair"/>
    <property type="match status" value="1"/>
</dbReference>
<evidence type="ECO:0008006" key="4">
    <source>
        <dbReference type="Google" id="ProtNLM"/>
    </source>
</evidence>
<dbReference type="GO" id="GO:0005524">
    <property type="term" value="F:ATP binding"/>
    <property type="evidence" value="ECO:0007669"/>
    <property type="project" value="InterPro"/>
</dbReference>
<proteinExistence type="predicted"/>
<dbReference type="GO" id="GO:0032300">
    <property type="term" value="C:mismatch repair complex"/>
    <property type="evidence" value="ECO:0007669"/>
    <property type="project" value="InterPro"/>
</dbReference>
<feature type="domain" description="DNA mismatch repair protein S5" evidence="2">
    <location>
        <begin position="1"/>
        <end position="60"/>
    </location>
</feature>
<dbReference type="SUPFAM" id="SSF54211">
    <property type="entry name" value="Ribosomal protein S5 domain 2-like"/>
    <property type="match status" value="1"/>
</dbReference>
<feature type="domain" description="MutL C-terminal dimerisation" evidence="1">
    <location>
        <begin position="124"/>
        <end position="265"/>
    </location>
</feature>
<comment type="caution">
    <text evidence="3">The sequence shown here is derived from an EMBL/GenBank/DDBJ whole genome shotgun (WGS) entry which is preliminary data.</text>
</comment>
<dbReference type="SUPFAM" id="SSF118116">
    <property type="entry name" value="DNA mismatch repair protein MutL"/>
    <property type="match status" value="1"/>
</dbReference>
<dbReference type="EMBL" id="LAZR01065691">
    <property type="protein sequence ID" value="KKK55034.1"/>
    <property type="molecule type" value="Genomic_DNA"/>
</dbReference>
<dbReference type="InterPro" id="IPR042120">
    <property type="entry name" value="MutL_C_dimsub"/>
</dbReference>
<dbReference type="Pfam" id="PF08676">
    <property type="entry name" value="MutL_C"/>
    <property type="match status" value="1"/>
</dbReference>
<dbReference type="PANTHER" id="PTHR10073:SF12">
    <property type="entry name" value="DNA MISMATCH REPAIR PROTEIN MLH1"/>
    <property type="match status" value="1"/>
</dbReference>